<dbReference type="EMBL" id="CP023563">
    <property type="protein sequence ID" value="ATG50714.1"/>
    <property type="molecule type" value="Genomic_DNA"/>
</dbReference>
<dbReference type="KEGG" id="brz:CFK38_03650"/>
<reference evidence="2" key="1">
    <citation type="submission" date="2017-09" db="EMBL/GenBank/DDBJ databases">
        <title>Brachybacterium sp. VM2412.</title>
        <authorList>
            <person name="Tak E.J."/>
            <person name="Bae J.-W."/>
        </authorList>
    </citation>
    <scope>NUCLEOTIDE SEQUENCE [LARGE SCALE GENOMIC DNA]</scope>
    <source>
        <strain evidence="2">VM2412</strain>
    </source>
</reference>
<protein>
    <recommendedName>
        <fullName evidence="3">Calpain catalytic domain-containing protein</fullName>
    </recommendedName>
</protein>
<sequence>MMQQHGQRLQTLGEGLGAVARAVTWYGPDAESFRDDVSARAVTALADESTRLESGGQDLFRHAAQQDVVSSPDGSVDGARYAELLGGESWSDIINWSQDAWAETPFDDPMTIDELGGRYIDSPEGADFDPADVDLSAEAIAGQRMRQGSLGDCWLLAALMATAQFAPAPRRHITQSAAHAKALTPVIARPTMSDCMVSVPS</sequence>
<accession>A0A291GL77</accession>
<proteinExistence type="predicted"/>
<dbReference type="AlphaFoldDB" id="A0A291GL77"/>
<evidence type="ECO:0000313" key="1">
    <source>
        <dbReference type="EMBL" id="ATG50714.1"/>
    </source>
</evidence>
<evidence type="ECO:0000313" key="2">
    <source>
        <dbReference type="Proteomes" id="UP000218165"/>
    </source>
</evidence>
<gene>
    <name evidence="1" type="ORF">CFK38_03650</name>
</gene>
<dbReference type="Proteomes" id="UP000218165">
    <property type="component" value="Chromosome"/>
</dbReference>
<evidence type="ECO:0008006" key="3">
    <source>
        <dbReference type="Google" id="ProtNLM"/>
    </source>
</evidence>
<organism evidence="1 2">
    <name type="scientific">Brachybacterium vulturis</name>
    <dbReference type="NCBI Taxonomy" id="2017484"/>
    <lineage>
        <taxon>Bacteria</taxon>
        <taxon>Bacillati</taxon>
        <taxon>Actinomycetota</taxon>
        <taxon>Actinomycetes</taxon>
        <taxon>Micrococcales</taxon>
        <taxon>Dermabacteraceae</taxon>
        <taxon>Brachybacterium</taxon>
    </lineage>
</organism>
<keyword evidence="2" id="KW-1185">Reference proteome</keyword>
<dbReference type="InterPro" id="IPR000169">
    <property type="entry name" value="Pept_cys_AS"/>
</dbReference>
<dbReference type="PROSITE" id="PS00139">
    <property type="entry name" value="THIOL_PROTEASE_CYS"/>
    <property type="match status" value="1"/>
</dbReference>
<name>A0A291GL77_9MICO</name>
<dbReference type="RefSeq" id="WP_096801854.1">
    <property type="nucleotide sequence ID" value="NZ_CP023563.1"/>
</dbReference>
<dbReference type="OrthoDB" id="4617536at2"/>